<feature type="region of interest" description="Disordered" evidence="1">
    <location>
        <begin position="49"/>
        <end position="131"/>
    </location>
</feature>
<dbReference type="EMBL" id="GBRH01276874">
    <property type="protein sequence ID" value="JAD21021.1"/>
    <property type="molecule type" value="Transcribed_RNA"/>
</dbReference>
<accession>A0A0A8Y3V4</accession>
<name>A0A0A8Y3V4_ARUDO</name>
<reference evidence="2" key="1">
    <citation type="submission" date="2014-09" db="EMBL/GenBank/DDBJ databases">
        <authorList>
            <person name="Magalhaes I.L.F."/>
            <person name="Oliveira U."/>
            <person name="Santos F.R."/>
            <person name="Vidigal T.H.D.A."/>
            <person name="Brescovit A.D."/>
            <person name="Santos A.J."/>
        </authorList>
    </citation>
    <scope>NUCLEOTIDE SEQUENCE</scope>
    <source>
        <tissue evidence="2">Shoot tissue taken approximately 20 cm above the soil surface</tissue>
    </source>
</reference>
<evidence type="ECO:0000313" key="2">
    <source>
        <dbReference type="EMBL" id="JAD21021.1"/>
    </source>
</evidence>
<sequence>MRLPGFLKFPFISSLTKLHIHSVPAFRSSGERFLHISSRSSRVMPLWSTAATVPPPENSRFSKPPKRRQRLLPKGSCVPRSGSPRLISEAHFQSPGISPSPRMPPGERRRLPCLSPSRGRRRARRATCASS</sequence>
<reference evidence="2" key="2">
    <citation type="journal article" date="2015" name="Data Brief">
        <title>Shoot transcriptome of the giant reed, Arundo donax.</title>
        <authorList>
            <person name="Barrero R.A."/>
            <person name="Guerrero F.D."/>
            <person name="Moolhuijzen P."/>
            <person name="Goolsby J.A."/>
            <person name="Tidwell J."/>
            <person name="Bellgard S.E."/>
            <person name="Bellgard M.I."/>
        </authorList>
    </citation>
    <scope>NUCLEOTIDE SEQUENCE</scope>
    <source>
        <tissue evidence="2">Shoot tissue taken approximately 20 cm above the soil surface</tissue>
    </source>
</reference>
<protein>
    <submittedName>
        <fullName evidence="2">Uncharacterized protein</fullName>
    </submittedName>
</protein>
<organism evidence="2">
    <name type="scientific">Arundo donax</name>
    <name type="common">Giant reed</name>
    <name type="synonym">Donax arundinaceus</name>
    <dbReference type="NCBI Taxonomy" id="35708"/>
    <lineage>
        <taxon>Eukaryota</taxon>
        <taxon>Viridiplantae</taxon>
        <taxon>Streptophyta</taxon>
        <taxon>Embryophyta</taxon>
        <taxon>Tracheophyta</taxon>
        <taxon>Spermatophyta</taxon>
        <taxon>Magnoliopsida</taxon>
        <taxon>Liliopsida</taxon>
        <taxon>Poales</taxon>
        <taxon>Poaceae</taxon>
        <taxon>PACMAD clade</taxon>
        <taxon>Arundinoideae</taxon>
        <taxon>Arundineae</taxon>
        <taxon>Arundo</taxon>
    </lineage>
</organism>
<dbReference type="AlphaFoldDB" id="A0A0A8Y3V4"/>
<proteinExistence type="predicted"/>
<evidence type="ECO:0000256" key="1">
    <source>
        <dbReference type="SAM" id="MobiDB-lite"/>
    </source>
</evidence>